<dbReference type="AlphaFoldDB" id="A0A6G2BGQ7"/>
<dbReference type="InterPro" id="IPR029058">
    <property type="entry name" value="AB_hydrolase_fold"/>
</dbReference>
<evidence type="ECO:0000259" key="4">
    <source>
        <dbReference type="SMART" id="SM00824"/>
    </source>
</evidence>
<comment type="caution">
    <text evidence="5">The sequence shown here is derived from an EMBL/GenBank/DDBJ whole genome shotgun (WGS) entry which is preliminary data.</text>
</comment>
<evidence type="ECO:0000256" key="2">
    <source>
        <dbReference type="ARBA" id="ARBA00022801"/>
    </source>
</evidence>
<dbReference type="InterPro" id="IPR020802">
    <property type="entry name" value="TesA-like"/>
</dbReference>
<dbReference type="InterPro" id="IPR012223">
    <property type="entry name" value="TEII"/>
</dbReference>
<gene>
    <name evidence="5" type="ORF">F0L17_20595</name>
</gene>
<dbReference type="GO" id="GO:0008610">
    <property type="term" value="P:lipid biosynthetic process"/>
    <property type="evidence" value="ECO:0007669"/>
    <property type="project" value="TreeGrafter"/>
</dbReference>
<feature type="region of interest" description="Disordered" evidence="3">
    <location>
        <begin position="269"/>
        <end position="305"/>
    </location>
</feature>
<dbReference type="SUPFAM" id="SSF53474">
    <property type="entry name" value="alpha/beta-Hydrolases"/>
    <property type="match status" value="1"/>
</dbReference>
<dbReference type="Gene3D" id="3.40.50.1820">
    <property type="entry name" value="alpha/beta hydrolase"/>
    <property type="match status" value="1"/>
</dbReference>
<dbReference type="SMART" id="SM00824">
    <property type="entry name" value="PKS_TE"/>
    <property type="match status" value="1"/>
</dbReference>
<dbReference type="Proteomes" id="UP000473014">
    <property type="component" value="Unassembled WGS sequence"/>
</dbReference>
<evidence type="ECO:0000256" key="1">
    <source>
        <dbReference type="ARBA" id="ARBA00007169"/>
    </source>
</evidence>
<dbReference type="PANTHER" id="PTHR11487">
    <property type="entry name" value="THIOESTERASE"/>
    <property type="match status" value="1"/>
</dbReference>
<accession>A0A6G2BGQ7</accession>
<evidence type="ECO:0000256" key="3">
    <source>
        <dbReference type="SAM" id="MobiDB-lite"/>
    </source>
</evidence>
<feature type="compositionally biased region" description="Low complexity" evidence="3">
    <location>
        <begin position="276"/>
        <end position="294"/>
    </location>
</feature>
<keyword evidence="2 5" id="KW-0378">Hydrolase</keyword>
<dbReference type="GO" id="GO:0016787">
    <property type="term" value="F:hydrolase activity"/>
    <property type="evidence" value="ECO:0007669"/>
    <property type="project" value="UniProtKB-KW"/>
</dbReference>
<reference evidence="5 6" key="1">
    <citation type="submission" date="2019-11" db="EMBL/GenBank/DDBJ databases">
        <authorList>
            <person name="Yuan L."/>
        </authorList>
    </citation>
    <scope>NUCLEOTIDE SEQUENCE [LARGE SCALE GENOMIC DNA]</scope>
    <source>
        <strain evidence="5 6">TRM43335</strain>
    </source>
</reference>
<feature type="domain" description="Thioesterase TesA-like" evidence="4">
    <location>
        <begin position="44"/>
        <end position="266"/>
    </location>
</feature>
<proteinExistence type="inferred from homology"/>
<organism evidence="5 6">
    <name type="scientific">Streptomyces taklimakanensis</name>
    <dbReference type="NCBI Taxonomy" id="2569853"/>
    <lineage>
        <taxon>Bacteria</taxon>
        <taxon>Bacillati</taxon>
        <taxon>Actinomycetota</taxon>
        <taxon>Actinomycetes</taxon>
        <taxon>Kitasatosporales</taxon>
        <taxon>Streptomycetaceae</taxon>
        <taxon>Streptomyces</taxon>
    </lineage>
</organism>
<protein>
    <submittedName>
        <fullName evidence="5">Alpha/beta fold hydrolase</fullName>
    </submittedName>
</protein>
<dbReference type="InterPro" id="IPR001031">
    <property type="entry name" value="Thioesterase"/>
</dbReference>
<dbReference type="PANTHER" id="PTHR11487:SF0">
    <property type="entry name" value="S-ACYL FATTY ACID SYNTHASE THIOESTERASE, MEDIUM CHAIN"/>
    <property type="match status" value="1"/>
</dbReference>
<evidence type="ECO:0000313" key="5">
    <source>
        <dbReference type="EMBL" id="MTE21467.1"/>
    </source>
</evidence>
<keyword evidence="6" id="KW-1185">Reference proteome</keyword>
<dbReference type="EMBL" id="WIXO01000001">
    <property type="protein sequence ID" value="MTE21467.1"/>
    <property type="molecule type" value="Genomic_DNA"/>
</dbReference>
<sequence>MGTWPGGHHVGLRGRRVELGSEWFRTYAPAGLAPGDTGSRARLVCFPHAGGSASAFVPFARLLAPVCEVLSVQYPGRQDRRLQEPVPDVGRLADALAEEVVRHVPEPYAFFGHSMGSVVAYETARRLQAGSAPAPVRLFLSGRGAPAAEPSPHDRLRTDDELLAAAARLGGTAPDLLDDSEVRDMVLPALRADYRALADYRWVPGPRLDVPFTVLVGDSDPVVTVAEAAAWEDFTASGTEFRVFTGGHFYLNDHIDAVGRTVTAALAAPGRQPAHAGSPSAGTGAWTGSSAAPGDVPSGQGGPWQ</sequence>
<dbReference type="Pfam" id="PF00975">
    <property type="entry name" value="Thioesterase"/>
    <property type="match status" value="1"/>
</dbReference>
<name>A0A6G2BGQ7_9ACTN</name>
<comment type="similarity">
    <text evidence="1">Belongs to the thioesterase family.</text>
</comment>
<dbReference type="OrthoDB" id="8480037at2"/>
<evidence type="ECO:0000313" key="6">
    <source>
        <dbReference type="Proteomes" id="UP000473014"/>
    </source>
</evidence>